<evidence type="ECO:0000313" key="3">
    <source>
        <dbReference type="Proteomes" id="UP000479000"/>
    </source>
</evidence>
<name>A0A6H5H3C6_9HEMI</name>
<accession>A0A6H5H3C6</accession>
<organism evidence="2 3">
    <name type="scientific">Nesidiocoris tenuis</name>
    <dbReference type="NCBI Taxonomy" id="355587"/>
    <lineage>
        <taxon>Eukaryota</taxon>
        <taxon>Metazoa</taxon>
        <taxon>Ecdysozoa</taxon>
        <taxon>Arthropoda</taxon>
        <taxon>Hexapoda</taxon>
        <taxon>Insecta</taxon>
        <taxon>Pterygota</taxon>
        <taxon>Neoptera</taxon>
        <taxon>Paraneoptera</taxon>
        <taxon>Hemiptera</taxon>
        <taxon>Heteroptera</taxon>
        <taxon>Panheteroptera</taxon>
        <taxon>Cimicomorpha</taxon>
        <taxon>Miridae</taxon>
        <taxon>Dicyphina</taxon>
        <taxon>Nesidiocoris</taxon>
    </lineage>
</organism>
<protein>
    <submittedName>
        <fullName evidence="2">Uncharacterized protein</fullName>
    </submittedName>
</protein>
<keyword evidence="3" id="KW-1185">Reference proteome</keyword>
<evidence type="ECO:0000256" key="1">
    <source>
        <dbReference type="SAM" id="MobiDB-lite"/>
    </source>
</evidence>
<dbReference type="AlphaFoldDB" id="A0A6H5H3C6"/>
<evidence type="ECO:0000313" key="2">
    <source>
        <dbReference type="EMBL" id="CAB0010292.1"/>
    </source>
</evidence>
<gene>
    <name evidence="2" type="ORF">NTEN_LOCUS15337</name>
</gene>
<dbReference type="Proteomes" id="UP000479000">
    <property type="component" value="Unassembled WGS sequence"/>
</dbReference>
<sequence length="214" mass="24514">MHDETRLTYKQASTGKSQFWIVTRGRRIVKAINVPHPWATQGEFPEFFVPERTPLSIFVFPIMGRPLDHLRLTFNGAPEINSVCSRVPGNGRQIFDLNPLKSSQNMIKLCLNFTFQSMEVLFLFPYLWSTGIVLKSKIGMLRSLGKDFYFGTARNANLCKPPGGWKLVARWLSVADEEISAQQGWNREPPDKPNITSPPPTEDYHRFRLSPKFT</sequence>
<feature type="region of interest" description="Disordered" evidence="1">
    <location>
        <begin position="182"/>
        <end position="214"/>
    </location>
</feature>
<proteinExistence type="predicted"/>
<reference evidence="2 3" key="1">
    <citation type="submission" date="2020-02" db="EMBL/GenBank/DDBJ databases">
        <authorList>
            <person name="Ferguson B K."/>
        </authorList>
    </citation>
    <scope>NUCLEOTIDE SEQUENCE [LARGE SCALE GENOMIC DNA]</scope>
</reference>
<dbReference type="EMBL" id="CADCXU010022964">
    <property type="protein sequence ID" value="CAB0010292.1"/>
    <property type="molecule type" value="Genomic_DNA"/>
</dbReference>